<keyword evidence="2" id="KW-1185">Reference proteome</keyword>
<proteinExistence type="predicted"/>
<organism evidence="1 2">
    <name type="scientific">Edwardsiella phage pEt-SU</name>
    <dbReference type="NCBI Taxonomy" id="2562142"/>
    <lineage>
        <taxon>Viruses</taxon>
        <taxon>Duplodnaviria</taxon>
        <taxon>Heunggongvirae</taxon>
        <taxon>Uroviricota</taxon>
        <taxon>Caudoviricetes</taxon>
        <taxon>Chimalliviridae</taxon>
        <taxon>Petsuvirus</taxon>
        <taxon>Petsuvirus pEtSU</taxon>
    </lineage>
</organism>
<protein>
    <submittedName>
        <fullName evidence="1">Uncharacterized protein</fullName>
    </submittedName>
</protein>
<accession>A0A4D6DWE1</accession>
<evidence type="ECO:0000313" key="1">
    <source>
        <dbReference type="EMBL" id="QBZ70612.1"/>
    </source>
</evidence>
<dbReference type="EMBL" id="MK689364">
    <property type="protein sequence ID" value="QBZ70612.1"/>
    <property type="molecule type" value="Genomic_DNA"/>
</dbReference>
<name>A0A4D6DWE1_9CAUD</name>
<sequence>MSDMIDLTNADLGIENLGEMWKDFIERCTPEQAKLFTESYNLIAISFPDSFIDSTLTHLFADEGLDTSDLMSHVRLLFINTICDALQMMGIFLDKDFMDMNSLEALKRILDTIYLFDGMTDLIGLVDTLNNENLDCKERFIKVVRMTHGQFPFDDMESYIREVSTNTIRGIMIGLNIIDEDDTEYVDHVLRQRIKNNKAWLVGTLANEHIANGGGLGIDIENYLKLFHSRLAIALINNPLDYLKQVLSLMIISSLTDGQISGQFHALVEDQCQTVEEVYKATAIIKGASIDA</sequence>
<gene>
    <name evidence="1" type="ORF">pETSU_031</name>
</gene>
<dbReference type="Proteomes" id="UP000297195">
    <property type="component" value="Segment"/>
</dbReference>
<reference evidence="1 2" key="1">
    <citation type="submission" date="2019-03" db="EMBL/GenBank/DDBJ databases">
        <authorList>
            <person name="Kim S.G."/>
            <person name="Park S.C."/>
        </authorList>
    </citation>
    <scope>NUCLEOTIDE SEQUENCE [LARGE SCALE GENOMIC DNA]</scope>
</reference>
<evidence type="ECO:0000313" key="2">
    <source>
        <dbReference type="Proteomes" id="UP000297195"/>
    </source>
</evidence>